<organism evidence="3 4">
    <name type="scientific">Burkholderia arboris</name>
    <dbReference type="NCBI Taxonomy" id="488730"/>
    <lineage>
        <taxon>Bacteria</taxon>
        <taxon>Pseudomonadati</taxon>
        <taxon>Pseudomonadota</taxon>
        <taxon>Betaproteobacteria</taxon>
        <taxon>Burkholderiales</taxon>
        <taxon>Burkholderiaceae</taxon>
        <taxon>Burkholderia</taxon>
        <taxon>Burkholderia cepacia complex</taxon>
    </lineage>
</organism>
<dbReference type="Proteomes" id="UP001448498">
    <property type="component" value="Chromosome 1"/>
</dbReference>
<dbReference type="EMBL" id="CP109821">
    <property type="protein sequence ID" value="XAE49226.1"/>
    <property type="molecule type" value="Genomic_DNA"/>
</dbReference>
<keyword evidence="1" id="KW-0238">DNA-binding</keyword>
<evidence type="ECO:0000313" key="3">
    <source>
        <dbReference type="EMBL" id="XAE49226.1"/>
    </source>
</evidence>
<keyword evidence="4" id="KW-1185">Reference proteome</keyword>
<accession>A0ABZ3DKY7</accession>
<evidence type="ECO:0000259" key="2">
    <source>
        <dbReference type="Pfam" id="PF12625"/>
    </source>
</evidence>
<protein>
    <submittedName>
        <fullName evidence="3">AraC family transcriptional regulator</fullName>
    </submittedName>
</protein>
<gene>
    <name evidence="3" type="ORF">OHZ10_06235</name>
</gene>
<evidence type="ECO:0000256" key="1">
    <source>
        <dbReference type="ARBA" id="ARBA00023125"/>
    </source>
</evidence>
<name>A0ABZ3DKY7_9BURK</name>
<proteinExistence type="predicted"/>
<dbReference type="Pfam" id="PF12625">
    <property type="entry name" value="Arabinose_bd"/>
    <property type="match status" value="1"/>
</dbReference>
<dbReference type="InterPro" id="IPR032687">
    <property type="entry name" value="AraC-type_N"/>
</dbReference>
<dbReference type="RefSeq" id="WP_342703959.1">
    <property type="nucleotide sequence ID" value="NZ_CP109821.1"/>
</dbReference>
<dbReference type="PANTHER" id="PTHR47894:SF1">
    <property type="entry name" value="HTH-TYPE TRANSCRIPTIONAL REGULATOR VQSM"/>
    <property type="match status" value="1"/>
</dbReference>
<evidence type="ECO:0000313" key="4">
    <source>
        <dbReference type="Proteomes" id="UP001448498"/>
    </source>
</evidence>
<dbReference type="PANTHER" id="PTHR47894">
    <property type="entry name" value="HTH-TYPE TRANSCRIPTIONAL REGULATOR GADX"/>
    <property type="match status" value="1"/>
</dbReference>
<feature type="domain" description="HTH-type transcriptional regulator AraC-type N-terminal" evidence="2">
    <location>
        <begin position="37"/>
        <end position="172"/>
    </location>
</feature>
<sequence length="221" mass="23576">MCAPAEAACRSGFHGAGCAGAGRRVEPADLTAVEAGIGLKVGLPACGLLGYGLLSSATGMNAVALAGRYLAPTYTFVGMTFRRVGPHDAIRFDAWPELAANVQRFFVERAMGATCRVLRDVIGSAFELATFDLAYDAGAGTEAKQMVFGAKIRYGQPASTPTFEHAHLERPLRSTRSGTTAPMKKARERSDVHGLFRFAAERAGTYRCGPRGITTNVRCRR</sequence>
<reference evidence="3 4" key="1">
    <citation type="submission" date="2022-10" db="EMBL/GenBank/DDBJ databases">
        <title>Genomic of Burkholderia cepacia PN-1.</title>
        <authorList>
            <person name="Yang Y."/>
            <person name="Guan H."/>
            <person name="Huang J."/>
        </authorList>
    </citation>
    <scope>NUCLEOTIDE SEQUENCE [LARGE SCALE GENOMIC DNA]</scope>
    <source>
        <strain evidence="3 4">PN-1</strain>
    </source>
</reference>